<organism evidence="1 2">
    <name type="scientific">Necator americanus</name>
    <name type="common">Human hookworm</name>
    <dbReference type="NCBI Taxonomy" id="51031"/>
    <lineage>
        <taxon>Eukaryota</taxon>
        <taxon>Metazoa</taxon>
        <taxon>Ecdysozoa</taxon>
        <taxon>Nematoda</taxon>
        <taxon>Chromadorea</taxon>
        <taxon>Rhabditida</taxon>
        <taxon>Rhabditina</taxon>
        <taxon>Rhabditomorpha</taxon>
        <taxon>Strongyloidea</taxon>
        <taxon>Ancylostomatidae</taxon>
        <taxon>Bunostominae</taxon>
        <taxon>Necator</taxon>
    </lineage>
</organism>
<name>W2T2C8_NECAM</name>
<dbReference type="Proteomes" id="UP000053676">
    <property type="component" value="Unassembled WGS sequence"/>
</dbReference>
<gene>
    <name evidence="1" type="ORF">NECAME_03533</name>
</gene>
<evidence type="ECO:0000313" key="2">
    <source>
        <dbReference type="Proteomes" id="UP000053676"/>
    </source>
</evidence>
<sequence length="80" mass="9218">MRDEEVHGNIFTVGNVIDMMADCLRHLMSVRMKSYSSSSFEHPSNETTSINICGMDRRLFMEKKKSGMGEIIECKLRQDN</sequence>
<reference evidence="2" key="1">
    <citation type="journal article" date="2014" name="Nat. Genet.">
        <title>Genome of the human hookworm Necator americanus.</title>
        <authorList>
            <person name="Tang Y.T."/>
            <person name="Gao X."/>
            <person name="Rosa B.A."/>
            <person name="Abubucker S."/>
            <person name="Hallsworth-Pepin K."/>
            <person name="Martin J."/>
            <person name="Tyagi R."/>
            <person name="Heizer E."/>
            <person name="Zhang X."/>
            <person name="Bhonagiri-Palsikar V."/>
            <person name="Minx P."/>
            <person name="Warren W.C."/>
            <person name="Wang Q."/>
            <person name="Zhan B."/>
            <person name="Hotez P.J."/>
            <person name="Sternberg P.W."/>
            <person name="Dougall A."/>
            <person name="Gaze S.T."/>
            <person name="Mulvenna J."/>
            <person name="Sotillo J."/>
            <person name="Ranganathan S."/>
            <person name="Rabelo E.M."/>
            <person name="Wilson R.K."/>
            <person name="Felgner P.L."/>
            <person name="Bethony J."/>
            <person name="Hawdon J.M."/>
            <person name="Gasser R.B."/>
            <person name="Loukas A."/>
            <person name="Mitreva M."/>
        </authorList>
    </citation>
    <scope>NUCLEOTIDE SEQUENCE [LARGE SCALE GENOMIC DNA]</scope>
</reference>
<keyword evidence="2" id="KW-1185">Reference proteome</keyword>
<dbReference type="AlphaFoldDB" id="W2T2C8"/>
<evidence type="ECO:0000313" key="1">
    <source>
        <dbReference type="EMBL" id="ETN76160.1"/>
    </source>
</evidence>
<protein>
    <submittedName>
        <fullName evidence="1">Uncharacterized protein</fullName>
    </submittedName>
</protein>
<dbReference type="EMBL" id="KI660245">
    <property type="protein sequence ID" value="ETN76160.1"/>
    <property type="molecule type" value="Genomic_DNA"/>
</dbReference>
<dbReference type="KEGG" id="nai:NECAME_03533"/>
<accession>W2T2C8</accession>
<proteinExistence type="predicted"/>